<proteinExistence type="predicted"/>
<dbReference type="PROSITE" id="PS51294">
    <property type="entry name" value="HTH_MYB"/>
    <property type="match status" value="2"/>
</dbReference>
<dbReference type="PANTHER" id="PTHR45614">
    <property type="entry name" value="MYB PROTEIN-RELATED"/>
    <property type="match status" value="1"/>
</dbReference>
<feature type="region of interest" description="Disordered" evidence="1">
    <location>
        <begin position="731"/>
        <end position="755"/>
    </location>
</feature>
<dbReference type="CDD" id="cd00167">
    <property type="entry name" value="SANT"/>
    <property type="match status" value="2"/>
</dbReference>
<dbReference type="GO" id="GO:0000981">
    <property type="term" value="F:DNA-binding transcription factor activity, RNA polymerase II-specific"/>
    <property type="evidence" value="ECO:0000318"/>
    <property type="project" value="GO_Central"/>
</dbReference>
<feature type="compositionally biased region" description="Polar residues" evidence="1">
    <location>
        <begin position="916"/>
        <end position="929"/>
    </location>
</feature>
<dbReference type="InterPro" id="IPR001005">
    <property type="entry name" value="SANT/Myb"/>
</dbReference>
<evidence type="ECO:0000259" key="3">
    <source>
        <dbReference type="PROSITE" id="PS51294"/>
    </source>
</evidence>
<feature type="compositionally biased region" description="Polar residues" evidence="1">
    <location>
        <begin position="473"/>
        <end position="487"/>
    </location>
</feature>
<feature type="region of interest" description="Disordered" evidence="1">
    <location>
        <begin position="527"/>
        <end position="585"/>
    </location>
</feature>
<feature type="domain" description="Myb-like" evidence="2">
    <location>
        <begin position="56"/>
        <end position="107"/>
    </location>
</feature>
<feature type="compositionally biased region" description="Basic and acidic residues" evidence="1">
    <location>
        <begin position="232"/>
        <end position="243"/>
    </location>
</feature>
<feature type="compositionally biased region" description="Basic and acidic residues" evidence="1">
    <location>
        <begin position="451"/>
        <end position="471"/>
    </location>
</feature>
<gene>
    <name evidence="4" type="ORF">KFL_000430140</name>
</gene>
<dbReference type="AlphaFoldDB" id="A0A1Y1HQA4"/>
<dbReference type="PROSITE" id="PS50090">
    <property type="entry name" value="MYB_LIKE"/>
    <property type="match status" value="2"/>
</dbReference>
<feature type="region of interest" description="Disordered" evidence="1">
    <location>
        <begin position="184"/>
        <end position="308"/>
    </location>
</feature>
<feature type="region of interest" description="Disordered" evidence="1">
    <location>
        <begin position="380"/>
        <end position="420"/>
    </location>
</feature>
<feature type="compositionally biased region" description="Basic and acidic residues" evidence="1">
    <location>
        <begin position="705"/>
        <end position="714"/>
    </location>
</feature>
<dbReference type="SMART" id="SM00717">
    <property type="entry name" value="SANT"/>
    <property type="match status" value="2"/>
</dbReference>
<name>A0A1Y1HQA4_KLENI</name>
<dbReference type="Pfam" id="PF13921">
    <property type="entry name" value="Myb_DNA-bind_6"/>
    <property type="match status" value="1"/>
</dbReference>
<keyword evidence="4" id="KW-0238">DNA-binding</keyword>
<dbReference type="STRING" id="105231.A0A1Y1HQA4"/>
<feature type="region of interest" description="Disordered" evidence="1">
    <location>
        <begin position="1"/>
        <end position="59"/>
    </location>
</feature>
<dbReference type="GO" id="GO:0006355">
    <property type="term" value="P:regulation of DNA-templated transcription"/>
    <property type="evidence" value="ECO:0000318"/>
    <property type="project" value="GO_Central"/>
</dbReference>
<evidence type="ECO:0000313" key="5">
    <source>
        <dbReference type="Proteomes" id="UP000054558"/>
    </source>
</evidence>
<feature type="domain" description="Myb-like" evidence="2">
    <location>
        <begin position="108"/>
        <end position="158"/>
    </location>
</feature>
<accession>A0A1Y1HQA4</accession>
<dbReference type="InterPro" id="IPR050560">
    <property type="entry name" value="MYB_TF"/>
</dbReference>
<evidence type="ECO:0000313" key="4">
    <source>
        <dbReference type="EMBL" id="GAQ79972.1"/>
    </source>
</evidence>
<feature type="compositionally biased region" description="Polar residues" evidence="1">
    <location>
        <begin position="539"/>
        <end position="557"/>
    </location>
</feature>
<dbReference type="SUPFAM" id="SSF46689">
    <property type="entry name" value="Homeodomain-like"/>
    <property type="match status" value="1"/>
</dbReference>
<feature type="compositionally biased region" description="Polar residues" evidence="1">
    <location>
        <begin position="184"/>
        <end position="197"/>
    </location>
</feature>
<organism evidence="4 5">
    <name type="scientific">Klebsormidium nitens</name>
    <name type="common">Green alga</name>
    <name type="synonym">Ulothrix nitens</name>
    <dbReference type="NCBI Taxonomy" id="105231"/>
    <lineage>
        <taxon>Eukaryota</taxon>
        <taxon>Viridiplantae</taxon>
        <taxon>Streptophyta</taxon>
        <taxon>Klebsormidiophyceae</taxon>
        <taxon>Klebsormidiales</taxon>
        <taxon>Klebsormidiaceae</taxon>
        <taxon>Klebsormidium</taxon>
    </lineage>
</organism>
<feature type="region of interest" description="Disordered" evidence="1">
    <location>
        <begin position="444"/>
        <end position="501"/>
    </location>
</feature>
<dbReference type="PANTHER" id="PTHR45614:SF150">
    <property type="entry name" value="MYB-LIKE DNA-BINDING DOMAIN CONTAINING PROTEIN, EXPRESSED"/>
    <property type="match status" value="1"/>
</dbReference>
<keyword evidence="5" id="KW-1185">Reference proteome</keyword>
<sequence length="959" mass="101891">MQARGGGNQSASRSTPPEGMMNPNVGPPGTKSAQASKKDEGVGAGVTGGATVPPAEYKSTRTIWTPEEDRKLREHVGAHGTQGWSRFANTLADRSGKQCRNRWYHVLDPELSREEWTEEEEQILVDLHRRIGKRWALLARQIKGRSETAVKNHWNSVNRTKNHPPRNARSSVLLNYLLTLQPASPHQQAISDSTPSASAEEARQSFSAPLPKEPSRSLPGGLVRAESLPLPEGKRKSPPKDITSEGGLGRHVLESPPKRQKGGEALPRGGNDAPRRHPQPQKSTPLQGTGLAPDEPTEARDPYLGLLYPGDPFSSGAYPRGLDPQDWARLTGEGARAANLEAEWLLGGLRTGNPSGQSLWGGRTGPEGVLETALGAAYDGLSEPGEDGARFRIPDTLFLPRQRHSSRGTAVPRSRGLDPADLSLQSASGLLAGKADERFSGGWASSLVSGRGERTRQETRAPDAPPDKKWPESSGQASQLTLESSPTGVLGGLGGAEFQPPSDEAVTEFLQRWKANFDKWGGEDAPVLGGGRRIPPAQSAISSNSGTRGESHVSTLRTEPPELTDTLGSRPVLQQPGRGMAPPFNPGLYRSLEVAPRQAMAPFPGAQHTPLGNVTWRQNQELGGGLFDASRGGLPTQPRSLAAGLREADLFPRYVESGSDVPEIPRLSTDQLLLLLESYRRLDAVDPPGGLTGVPASFGGSLETGRGEPQSRRHAEAEQLATARSLTHLELTGASNPNPAPDPSAPGGGARSPRRGGIAREIQISPNLPMSLAGLPNFPRYGEALAAGRSNQIFPTTLAMTPNISFGEHLSQLASIAPAPNFQYFQSDRPLYRAGHQAPALPFLTHQGDLSALPGGVYRALGPDPEARVPAAAFAPADDAGRSALSEQQRVARAMPASSALWGPSMNLLRDESLPESRSATSGVATSSELPPKPSGNEAENSAGGSVVPDMWDATFLGP</sequence>
<feature type="region of interest" description="Disordered" evidence="1">
    <location>
        <begin position="685"/>
        <end position="714"/>
    </location>
</feature>
<protein>
    <submittedName>
        <fullName evidence="4">MYB-like DNA-binding protein</fullName>
    </submittedName>
</protein>
<dbReference type="GO" id="GO:0000978">
    <property type="term" value="F:RNA polymerase II cis-regulatory region sequence-specific DNA binding"/>
    <property type="evidence" value="ECO:0000318"/>
    <property type="project" value="GO_Central"/>
</dbReference>
<dbReference type="Gene3D" id="1.10.10.60">
    <property type="entry name" value="Homeodomain-like"/>
    <property type="match status" value="2"/>
</dbReference>
<dbReference type="InterPro" id="IPR009057">
    <property type="entry name" value="Homeodomain-like_sf"/>
</dbReference>
<dbReference type="OrthoDB" id="2143914at2759"/>
<feature type="region of interest" description="Disordered" evidence="1">
    <location>
        <begin position="912"/>
        <end position="959"/>
    </location>
</feature>
<dbReference type="EMBL" id="DF236992">
    <property type="protein sequence ID" value="GAQ79972.1"/>
    <property type="molecule type" value="Genomic_DNA"/>
</dbReference>
<evidence type="ECO:0000256" key="1">
    <source>
        <dbReference type="SAM" id="MobiDB-lite"/>
    </source>
</evidence>
<reference evidence="4 5" key="1">
    <citation type="journal article" date="2014" name="Nat. Commun.">
        <title>Klebsormidium flaccidum genome reveals primary factors for plant terrestrial adaptation.</title>
        <authorList>
            <person name="Hori K."/>
            <person name="Maruyama F."/>
            <person name="Fujisawa T."/>
            <person name="Togashi T."/>
            <person name="Yamamoto N."/>
            <person name="Seo M."/>
            <person name="Sato S."/>
            <person name="Yamada T."/>
            <person name="Mori H."/>
            <person name="Tajima N."/>
            <person name="Moriyama T."/>
            <person name="Ikeuchi M."/>
            <person name="Watanabe M."/>
            <person name="Wada H."/>
            <person name="Kobayashi K."/>
            <person name="Saito M."/>
            <person name="Masuda T."/>
            <person name="Sasaki-Sekimoto Y."/>
            <person name="Mashiguchi K."/>
            <person name="Awai K."/>
            <person name="Shimojima M."/>
            <person name="Masuda S."/>
            <person name="Iwai M."/>
            <person name="Nobusawa T."/>
            <person name="Narise T."/>
            <person name="Kondo S."/>
            <person name="Saito H."/>
            <person name="Sato R."/>
            <person name="Murakawa M."/>
            <person name="Ihara Y."/>
            <person name="Oshima-Yamada Y."/>
            <person name="Ohtaka K."/>
            <person name="Satoh M."/>
            <person name="Sonobe K."/>
            <person name="Ishii M."/>
            <person name="Ohtani R."/>
            <person name="Kanamori-Sato M."/>
            <person name="Honoki R."/>
            <person name="Miyazaki D."/>
            <person name="Mochizuki H."/>
            <person name="Umetsu J."/>
            <person name="Higashi K."/>
            <person name="Shibata D."/>
            <person name="Kamiya Y."/>
            <person name="Sato N."/>
            <person name="Nakamura Y."/>
            <person name="Tabata S."/>
            <person name="Ida S."/>
            <person name="Kurokawa K."/>
            <person name="Ohta H."/>
        </authorList>
    </citation>
    <scope>NUCLEOTIDE SEQUENCE [LARGE SCALE GENOMIC DNA]</scope>
    <source>
        <strain evidence="4 5">NIES-2285</strain>
    </source>
</reference>
<evidence type="ECO:0000259" key="2">
    <source>
        <dbReference type="PROSITE" id="PS50090"/>
    </source>
</evidence>
<dbReference type="GO" id="GO:0005634">
    <property type="term" value="C:nucleus"/>
    <property type="evidence" value="ECO:0000318"/>
    <property type="project" value="GO_Central"/>
</dbReference>
<dbReference type="Proteomes" id="UP000054558">
    <property type="component" value="Unassembled WGS sequence"/>
</dbReference>
<feature type="domain" description="HTH myb-type" evidence="3">
    <location>
        <begin position="64"/>
        <end position="107"/>
    </location>
</feature>
<feature type="domain" description="HTH myb-type" evidence="3">
    <location>
        <begin position="108"/>
        <end position="162"/>
    </location>
</feature>
<dbReference type="InterPro" id="IPR017930">
    <property type="entry name" value="Myb_dom"/>
</dbReference>